<keyword evidence="1" id="KW-0812">Transmembrane</keyword>
<name>A0ABW4JWN5_9HYPH</name>
<comment type="caution">
    <text evidence="2">The sequence shown here is derived from an EMBL/GenBank/DDBJ whole genome shotgun (WGS) entry which is preliminary data.</text>
</comment>
<organism evidence="2 3">
    <name type="scientific">Roseibium aestuarii</name>
    <dbReference type="NCBI Taxonomy" id="2600299"/>
    <lineage>
        <taxon>Bacteria</taxon>
        <taxon>Pseudomonadati</taxon>
        <taxon>Pseudomonadota</taxon>
        <taxon>Alphaproteobacteria</taxon>
        <taxon>Hyphomicrobiales</taxon>
        <taxon>Stappiaceae</taxon>
        <taxon>Roseibium</taxon>
    </lineage>
</organism>
<sequence>MNGVDWFPLVFFPLKFIVLGVGMFYSIKWHYDQDKKKEAEEQAQRELQQASAAEHALAEAKTS</sequence>
<protein>
    <submittedName>
        <fullName evidence="2">Uncharacterized protein</fullName>
    </submittedName>
</protein>
<dbReference type="RefSeq" id="WP_149891488.1">
    <property type="nucleotide sequence ID" value="NZ_JBHUFA010000001.1"/>
</dbReference>
<feature type="transmembrane region" description="Helical" evidence="1">
    <location>
        <begin position="6"/>
        <end position="27"/>
    </location>
</feature>
<evidence type="ECO:0000313" key="2">
    <source>
        <dbReference type="EMBL" id="MFD1694685.1"/>
    </source>
</evidence>
<keyword evidence="1" id="KW-1133">Transmembrane helix</keyword>
<proteinExistence type="predicted"/>
<keyword evidence="1" id="KW-0472">Membrane</keyword>
<reference evidence="3" key="1">
    <citation type="journal article" date="2019" name="Int. J. Syst. Evol. Microbiol.">
        <title>The Global Catalogue of Microorganisms (GCM) 10K type strain sequencing project: providing services to taxonomists for standard genome sequencing and annotation.</title>
        <authorList>
            <consortium name="The Broad Institute Genomics Platform"/>
            <consortium name="The Broad Institute Genome Sequencing Center for Infectious Disease"/>
            <person name="Wu L."/>
            <person name="Ma J."/>
        </authorList>
    </citation>
    <scope>NUCLEOTIDE SEQUENCE [LARGE SCALE GENOMIC DNA]</scope>
    <source>
        <strain evidence="3">JCM 3369</strain>
    </source>
</reference>
<accession>A0ABW4JWN5</accession>
<dbReference type="EMBL" id="JBHUFA010000001">
    <property type="protein sequence ID" value="MFD1694685.1"/>
    <property type="molecule type" value="Genomic_DNA"/>
</dbReference>
<dbReference type="Proteomes" id="UP001597327">
    <property type="component" value="Unassembled WGS sequence"/>
</dbReference>
<gene>
    <name evidence="2" type="ORF">ACFSC7_04100</name>
</gene>
<evidence type="ECO:0000256" key="1">
    <source>
        <dbReference type="SAM" id="Phobius"/>
    </source>
</evidence>
<keyword evidence="3" id="KW-1185">Reference proteome</keyword>
<evidence type="ECO:0000313" key="3">
    <source>
        <dbReference type="Proteomes" id="UP001597327"/>
    </source>
</evidence>